<dbReference type="Gene3D" id="3.40.50.720">
    <property type="entry name" value="NAD(P)-binding Rossmann-like Domain"/>
    <property type="match status" value="1"/>
</dbReference>
<accession>A0A1E3Q8T1</accession>
<keyword evidence="4" id="KW-1185">Reference proteome</keyword>
<dbReference type="GO" id="GO:0042602">
    <property type="term" value="F:riboflavin reductase (NADPH) activity"/>
    <property type="evidence" value="ECO:0007669"/>
    <property type="project" value="TreeGrafter"/>
</dbReference>
<dbReference type="GO" id="GO:0004074">
    <property type="term" value="F:biliverdin reductase [NAD(P)H] activity"/>
    <property type="evidence" value="ECO:0007669"/>
    <property type="project" value="TreeGrafter"/>
</dbReference>
<dbReference type="Proteomes" id="UP000094385">
    <property type="component" value="Unassembled WGS sequence"/>
</dbReference>
<proteinExistence type="inferred from homology"/>
<sequence>MRILVLGGNGQTGRLVIDEALQRGHKITALIRNPSTLPAMDGLTIVKGTPVEPSNIESAWNAVPGDLPTAVIVTLQTPYKEGTRVMSDAHENAIATMKKHGVSKIATLSSFGVGSSYPNINALMRWAISHTSMRHGFADHNHVDEIIVKKSEMKFVVFRAARLTMGKKAPVKFNNNDGKGLGIFAGLGGISRASVAACLVNACEKSTWDRSTPVILN</sequence>
<protein>
    <recommendedName>
        <fullName evidence="2">NAD(P)-binding domain-containing protein</fullName>
    </recommendedName>
</protein>
<dbReference type="Pfam" id="PF13460">
    <property type="entry name" value="NAD_binding_10"/>
    <property type="match status" value="1"/>
</dbReference>
<evidence type="ECO:0000313" key="4">
    <source>
        <dbReference type="Proteomes" id="UP000094385"/>
    </source>
</evidence>
<reference evidence="3 4" key="1">
    <citation type="journal article" date="2016" name="Proc. Natl. Acad. Sci. U.S.A.">
        <title>Comparative genomics of biotechnologically important yeasts.</title>
        <authorList>
            <person name="Riley R."/>
            <person name="Haridas S."/>
            <person name="Wolfe K.H."/>
            <person name="Lopes M.R."/>
            <person name="Hittinger C.T."/>
            <person name="Goeker M."/>
            <person name="Salamov A.A."/>
            <person name="Wisecaver J.H."/>
            <person name="Long T.M."/>
            <person name="Calvey C.H."/>
            <person name="Aerts A.L."/>
            <person name="Barry K.W."/>
            <person name="Choi C."/>
            <person name="Clum A."/>
            <person name="Coughlan A.Y."/>
            <person name="Deshpande S."/>
            <person name="Douglass A.P."/>
            <person name="Hanson S.J."/>
            <person name="Klenk H.-P."/>
            <person name="LaButti K.M."/>
            <person name="Lapidus A."/>
            <person name="Lindquist E.A."/>
            <person name="Lipzen A.M."/>
            <person name="Meier-Kolthoff J.P."/>
            <person name="Ohm R.A."/>
            <person name="Otillar R.P."/>
            <person name="Pangilinan J.L."/>
            <person name="Peng Y."/>
            <person name="Rokas A."/>
            <person name="Rosa C.A."/>
            <person name="Scheuner C."/>
            <person name="Sibirny A.A."/>
            <person name="Slot J.C."/>
            <person name="Stielow J.B."/>
            <person name="Sun H."/>
            <person name="Kurtzman C.P."/>
            <person name="Blackwell M."/>
            <person name="Grigoriev I.V."/>
            <person name="Jeffries T.W."/>
        </authorList>
    </citation>
    <scope>NUCLEOTIDE SEQUENCE [LARGE SCALE GENOMIC DNA]</scope>
    <source>
        <strain evidence="3 4">NRRL Y-11557</strain>
    </source>
</reference>
<gene>
    <name evidence="3" type="ORF">LIPSTDRAFT_80222</name>
</gene>
<comment type="similarity">
    <text evidence="1">Belongs to the avfA family.</text>
</comment>
<dbReference type="InterPro" id="IPR036291">
    <property type="entry name" value="NAD(P)-bd_dom_sf"/>
</dbReference>
<dbReference type="SUPFAM" id="SSF51735">
    <property type="entry name" value="NAD(P)-binding Rossmann-fold domains"/>
    <property type="match status" value="1"/>
</dbReference>
<dbReference type="InterPro" id="IPR016040">
    <property type="entry name" value="NAD(P)-bd_dom"/>
</dbReference>
<dbReference type="EMBL" id="KV454292">
    <property type="protein sequence ID" value="ODQ74010.1"/>
    <property type="molecule type" value="Genomic_DNA"/>
</dbReference>
<dbReference type="AlphaFoldDB" id="A0A1E3Q8T1"/>
<dbReference type="InterPro" id="IPR051606">
    <property type="entry name" value="Polyketide_Oxido-like"/>
</dbReference>
<dbReference type="PANTHER" id="PTHR43355">
    <property type="entry name" value="FLAVIN REDUCTASE (NADPH)"/>
    <property type="match status" value="1"/>
</dbReference>
<evidence type="ECO:0000259" key="2">
    <source>
        <dbReference type="Pfam" id="PF13460"/>
    </source>
</evidence>
<dbReference type="PANTHER" id="PTHR43355:SF2">
    <property type="entry name" value="FLAVIN REDUCTASE (NADPH)"/>
    <property type="match status" value="1"/>
</dbReference>
<feature type="domain" description="NAD(P)-binding" evidence="2">
    <location>
        <begin position="7"/>
        <end position="204"/>
    </location>
</feature>
<dbReference type="OrthoDB" id="419598at2759"/>
<dbReference type="STRING" id="675824.A0A1E3Q8T1"/>
<organism evidence="3 4">
    <name type="scientific">Lipomyces starkeyi NRRL Y-11557</name>
    <dbReference type="NCBI Taxonomy" id="675824"/>
    <lineage>
        <taxon>Eukaryota</taxon>
        <taxon>Fungi</taxon>
        <taxon>Dikarya</taxon>
        <taxon>Ascomycota</taxon>
        <taxon>Saccharomycotina</taxon>
        <taxon>Lipomycetes</taxon>
        <taxon>Lipomycetales</taxon>
        <taxon>Lipomycetaceae</taxon>
        <taxon>Lipomyces</taxon>
    </lineage>
</organism>
<name>A0A1E3Q8T1_LIPST</name>
<evidence type="ECO:0000313" key="3">
    <source>
        <dbReference type="EMBL" id="ODQ74010.1"/>
    </source>
</evidence>
<evidence type="ECO:0000256" key="1">
    <source>
        <dbReference type="ARBA" id="ARBA00038376"/>
    </source>
</evidence>